<evidence type="ECO:0000313" key="1">
    <source>
        <dbReference type="EMBL" id="MBK1620686.1"/>
    </source>
</evidence>
<reference evidence="1 2" key="1">
    <citation type="journal article" date="2020" name="Microorganisms">
        <title>Osmotic Adaptation and Compatible Solute Biosynthesis of Phototrophic Bacteria as Revealed from Genome Analyses.</title>
        <authorList>
            <person name="Imhoff J.F."/>
            <person name="Rahn T."/>
            <person name="Kunzel S."/>
            <person name="Keller A."/>
            <person name="Neulinger S.C."/>
        </authorList>
    </citation>
    <scope>NUCLEOTIDE SEQUENCE [LARGE SCALE GENOMIC DNA]</scope>
    <source>
        <strain evidence="1 2">DSM 25653</strain>
    </source>
</reference>
<organism evidence="1 2">
    <name type="scientific">Lamprobacter modestohalophilus</name>
    <dbReference type="NCBI Taxonomy" id="1064514"/>
    <lineage>
        <taxon>Bacteria</taxon>
        <taxon>Pseudomonadati</taxon>
        <taxon>Pseudomonadota</taxon>
        <taxon>Gammaproteobacteria</taxon>
        <taxon>Chromatiales</taxon>
        <taxon>Chromatiaceae</taxon>
        <taxon>Lamprobacter</taxon>
    </lineage>
</organism>
<evidence type="ECO:0008006" key="3">
    <source>
        <dbReference type="Google" id="ProtNLM"/>
    </source>
</evidence>
<dbReference type="RefSeq" id="WP_200247939.1">
    <property type="nucleotide sequence ID" value="NZ_NRRY01000046.1"/>
</dbReference>
<gene>
    <name evidence="1" type="ORF">CKO42_20080</name>
</gene>
<name>A0A9X1B6A2_9GAMM</name>
<evidence type="ECO:0000313" key="2">
    <source>
        <dbReference type="Proteomes" id="UP001138768"/>
    </source>
</evidence>
<dbReference type="Pfam" id="PF11455">
    <property type="entry name" value="MazE-like"/>
    <property type="match status" value="1"/>
</dbReference>
<dbReference type="InterPro" id="IPR021558">
    <property type="entry name" value="MazE-like"/>
</dbReference>
<comment type="caution">
    <text evidence="1">The sequence shown here is derived from an EMBL/GenBank/DDBJ whole genome shotgun (WGS) entry which is preliminary data.</text>
</comment>
<dbReference type="Proteomes" id="UP001138768">
    <property type="component" value="Unassembled WGS sequence"/>
</dbReference>
<accession>A0A9X1B6A2</accession>
<dbReference type="EMBL" id="NRRY01000046">
    <property type="protein sequence ID" value="MBK1620686.1"/>
    <property type="molecule type" value="Genomic_DNA"/>
</dbReference>
<protein>
    <recommendedName>
        <fullName evidence="3">DUF3018 family protein</fullName>
    </recommendedName>
</protein>
<proteinExistence type="predicted"/>
<keyword evidence="2" id="KW-1185">Reference proteome</keyword>
<sequence length="71" mass="8083">MGDQTLQNPANPSELEARGLRPVVLWVPDTRRPGCADEFRRQLSLVESEPDDRQTLDFIEAAAWSDLRRCS</sequence>
<dbReference type="AlphaFoldDB" id="A0A9X1B6A2"/>